<name>A0A3S3V5E3_9SPHI</name>
<reference evidence="2 3" key="1">
    <citation type="submission" date="2019-01" db="EMBL/GenBank/DDBJ databases">
        <title>Mucilaginibacter antarcticum sp. nov., isolated from antarctic soil.</title>
        <authorList>
            <person name="Yan Y.-Q."/>
            <person name="Du Z.-J."/>
        </authorList>
    </citation>
    <scope>NUCLEOTIDE SEQUENCE [LARGE SCALE GENOMIC DNA]</scope>
    <source>
        <strain evidence="2 3">F01003</strain>
    </source>
</reference>
<evidence type="ECO:0000256" key="1">
    <source>
        <dbReference type="SAM" id="SignalP"/>
    </source>
</evidence>
<organism evidence="2 3">
    <name type="scientific">Mucilaginibacter gilvus</name>
    <dbReference type="NCBI Taxonomy" id="2305909"/>
    <lineage>
        <taxon>Bacteria</taxon>
        <taxon>Pseudomonadati</taxon>
        <taxon>Bacteroidota</taxon>
        <taxon>Sphingobacteriia</taxon>
        <taxon>Sphingobacteriales</taxon>
        <taxon>Sphingobacteriaceae</taxon>
        <taxon>Mucilaginibacter</taxon>
    </lineage>
</organism>
<protein>
    <submittedName>
        <fullName evidence="2">Uncharacterized protein</fullName>
    </submittedName>
</protein>
<dbReference type="Proteomes" id="UP000286701">
    <property type="component" value="Unassembled WGS sequence"/>
</dbReference>
<dbReference type="RefSeq" id="WP_128536404.1">
    <property type="nucleotide sequence ID" value="NZ_SBIW01000031.1"/>
</dbReference>
<evidence type="ECO:0000313" key="2">
    <source>
        <dbReference type="EMBL" id="RWY45987.1"/>
    </source>
</evidence>
<keyword evidence="1" id="KW-0732">Signal</keyword>
<feature type="signal peptide" evidence="1">
    <location>
        <begin position="1"/>
        <end position="20"/>
    </location>
</feature>
<dbReference type="PROSITE" id="PS51257">
    <property type="entry name" value="PROKAR_LIPOPROTEIN"/>
    <property type="match status" value="1"/>
</dbReference>
<evidence type="ECO:0000313" key="3">
    <source>
        <dbReference type="Proteomes" id="UP000286701"/>
    </source>
</evidence>
<feature type="chain" id="PRO_5018572791" evidence="1">
    <location>
        <begin position="21"/>
        <end position="194"/>
    </location>
</feature>
<accession>A0A3S3V5E3</accession>
<comment type="caution">
    <text evidence="2">The sequence shown here is derived from an EMBL/GenBank/DDBJ whole genome shotgun (WGS) entry which is preliminary data.</text>
</comment>
<dbReference type="OrthoDB" id="662966at2"/>
<dbReference type="EMBL" id="SBIW01000031">
    <property type="protein sequence ID" value="RWY45987.1"/>
    <property type="molecule type" value="Genomic_DNA"/>
</dbReference>
<proteinExistence type="predicted"/>
<dbReference type="AlphaFoldDB" id="A0A3S3V5E3"/>
<keyword evidence="3" id="KW-1185">Reference proteome</keyword>
<sequence>MTIKQTLMLMAFAGFGLASCQTKTAETAAAPGGQIGDELSLDTAKKYVENYKRRAGIVDSVWGENGGLQKKYPRPNTRCVWFDKEKLRKILADLDAEKGDGVRFYLAAYDSTYNKNALSKTPDRKYWNYNTLVMVSTVQKVVGADTLHFDSYSKRTANAPGKGFIVGAGAGPENRGEMCPPPSNCPAIGATLIQ</sequence>
<gene>
    <name evidence="2" type="ORF">EPL05_23345</name>
</gene>